<keyword evidence="3" id="KW-0067">ATP-binding</keyword>
<sequence>MQDIERFSLSLIDEAISSKATDIHFLSESKQCLIFYRLHGRFEKWKELKLSIGERLISHLKYRSGMDIGEKRKPQSSAMQHRKQSSIYSLRLSTLPNRDKESLVIRILPHTTPYSITSLSILPKMKSVLDDVCSFTSGLCLFSGPTGSGKSTTMYALIEQITQLECKSIITIEDPVERPLTNVVQAEINLKAGLTYETVLRASLRHDPDVILIGEIRDEITASLAIRASLTGHLVLATVHANTCYSAIMRMMNLGVDPKDLAECCRLVSTQQLVTTYCWFCDGECSITCKKYRDKARGALFSVLRGKQLTNAIEKQEGDKSELIKQAKKAWALGFLSEKELWRFLNG</sequence>
<dbReference type="PANTHER" id="PTHR30258:SF2">
    <property type="entry name" value="COMG OPERON PROTEIN 1"/>
    <property type="match status" value="1"/>
</dbReference>
<keyword evidence="2" id="KW-0547">Nucleotide-binding</keyword>
<dbReference type="GO" id="GO:0016887">
    <property type="term" value="F:ATP hydrolysis activity"/>
    <property type="evidence" value="ECO:0007669"/>
    <property type="project" value="TreeGrafter"/>
</dbReference>
<reference evidence="5" key="1">
    <citation type="submission" date="2021-03" db="EMBL/GenBank/DDBJ databases">
        <title>Bacillus suaedae sp. nov., isolated from Suaeda aralocaspica.</title>
        <authorList>
            <person name="Lei R.F.R."/>
        </authorList>
    </citation>
    <scope>NUCLEOTIDE SEQUENCE</scope>
    <source>
        <strain evidence="5">YZJH907-2</strain>
    </source>
</reference>
<dbReference type="InterPro" id="IPR047667">
    <property type="entry name" value="ATPase_ComGA"/>
</dbReference>
<feature type="domain" description="Bacterial type II secretion system protein E" evidence="4">
    <location>
        <begin position="204"/>
        <end position="218"/>
    </location>
</feature>
<dbReference type="SUPFAM" id="SSF52540">
    <property type="entry name" value="P-loop containing nucleoside triphosphate hydrolases"/>
    <property type="match status" value="1"/>
</dbReference>
<gene>
    <name evidence="5" type="primary">tadA</name>
    <name evidence="5" type="ORF">J7W16_00015</name>
</gene>
<dbReference type="Gene3D" id="3.30.450.90">
    <property type="match status" value="1"/>
</dbReference>
<evidence type="ECO:0000256" key="2">
    <source>
        <dbReference type="ARBA" id="ARBA00022741"/>
    </source>
</evidence>
<dbReference type="PANTHER" id="PTHR30258">
    <property type="entry name" value="TYPE II SECRETION SYSTEM PROTEIN GSPE-RELATED"/>
    <property type="match status" value="1"/>
</dbReference>
<evidence type="ECO:0000256" key="3">
    <source>
        <dbReference type="ARBA" id="ARBA00022840"/>
    </source>
</evidence>
<organism evidence="5 6">
    <name type="scientific">Halalkalibacter suaedae</name>
    <dbReference type="NCBI Taxonomy" id="2822140"/>
    <lineage>
        <taxon>Bacteria</taxon>
        <taxon>Bacillati</taxon>
        <taxon>Bacillota</taxon>
        <taxon>Bacilli</taxon>
        <taxon>Bacillales</taxon>
        <taxon>Bacillaceae</taxon>
        <taxon>Halalkalibacter</taxon>
    </lineage>
</organism>
<dbReference type="InterPro" id="IPR001482">
    <property type="entry name" value="T2SS/T4SS_dom"/>
</dbReference>
<dbReference type="GO" id="GO:0005524">
    <property type="term" value="F:ATP binding"/>
    <property type="evidence" value="ECO:0007669"/>
    <property type="project" value="UniProtKB-KW"/>
</dbReference>
<dbReference type="Proteomes" id="UP000678228">
    <property type="component" value="Unassembled WGS sequence"/>
</dbReference>
<proteinExistence type="inferred from homology"/>
<dbReference type="AlphaFoldDB" id="A0A941ALK5"/>
<dbReference type="CDD" id="cd01129">
    <property type="entry name" value="PulE-GspE-like"/>
    <property type="match status" value="1"/>
</dbReference>
<dbReference type="Pfam" id="PF00437">
    <property type="entry name" value="T2SSE"/>
    <property type="match status" value="1"/>
</dbReference>
<keyword evidence="6" id="KW-1185">Reference proteome</keyword>
<dbReference type="RefSeq" id="WP_210594886.1">
    <property type="nucleotide sequence ID" value="NZ_JAGKSQ010000001.1"/>
</dbReference>
<dbReference type="GO" id="GO:0005886">
    <property type="term" value="C:plasma membrane"/>
    <property type="evidence" value="ECO:0007669"/>
    <property type="project" value="TreeGrafter"/>
</dbReference>
<comment type="caution">
    <text evidence="5">The sequence shown here is derived from an EMBL/GenBank/DDBJ whole genome shotgun (WGS) entry which is preliminary data.</text>
</comment>
<name>A0A941ALK5_9BACI</name>
<dbReference type="InterPro" id="IPR027417">
    <property type="entry name" value="P-loop_NTPase"/>
</dbReference>
<dbReference type="NCBIfam" id="NF041000">
    <property type="entry name" value="ATPase_ComGA"/>
    <property type="match status" value="1"/>
</dbReference>
<dbReference type="EMBL" id="JAGKSQ010000001">
    <property type="protein sequence ID" value="MBP3949495.1"/>
    <property type="molecule type" value="Genomic_DNA"/>
</dbReference>
<accession>A0A941ALK5</accession>
<evidence type="ECO:0000313" key="6">
    <source>
        <dbReference type="Proteomes" id="UP000678228"/>
    </source>
</evidence>
<protein>
    <submittedName>
        <fullName evidence="5">Flp pilus assembly complex ATPase component TadA</fullName>
    </submittedName>
</protein>
<evidence type="ECO:0000256" key="1">
    <source>
        <dbReference type="ARBA" id="ARBA00006611"/>
    </source>
</evidence>
<comment type="similarity">
    <text evidence="1">Belongs to the GSP E family.</text>
</comment>
<evidence type="ECO:0000259" key="4">
    <source>
        <dbReference type="PROSITE" id="PS00662"/>
    </source>
</evidence>
<dbReference type="Gene3D" id="3.40.50.300">
    <property type="entry name" value="P-loop containing nucleotide triphosphate hydrolases"/>
    <property type="match status" value="1"/>
</dbReference>
<evidence type="ECO:0000313" key="5">
    <source>
        <dbReference type="EMBL" id="MBP3949495.1"/>
    </source>
</evidence>
<dbReference type="PROSITE" id="PS00662">
    <property type="entry name" value="T2SP_E"/>
    <property type="match status" value="1"/>
</dbReference>